<dbReference type="PROSITE" id="PS51732">
    <property type="entry name" value="ASN_GLN_ASE_3"/>
    <property type="match status" value="1"/>
</dbReference>
<dbReference type="PRINTS" id="PR00139">
    <property type="entry name" value="ASNGLNASE"/>
</dbReference>
<comment type="caution">
    <text evidence="5">The sequence shown here is derived from an EMBL/GenBank/DDBJ whole genome shotgun (WGS) entry which is preliminary data.</text>
</comment>
<accession>A0A8J2VV66</accession>
<evidence type="ECO:0000256" key="1">
    <source>
        <dbReference type="ARBA" id="ARBA00010518"/>
    </source>
</evidence>
<dbReference type="PIRSF" id="PIRSF500176">
    <property type="entry name" value="L_ASNase"/>
    <property type="match status" value="1"/>
</dbReference>
<dbReference type="InterPro" id="IPR004550">
    <property type="entry name" value="AsnASE_II"/>
</dbReference>
<dbReference type="InterPro" id="IPR036152">
    <property type="entry name" value="Asp/glu_Ase-like_sf"/>
</dbReference>
<dbReference type="InterPro" id="IPR006034">
    <property type="entry name" value="Asparaginase/glutaminase-like"/>
</dbReference>
<evidence type="ECO:0000313" key="6">
    <source>
        <dbReference type="Proteomes" id="UP000602745"/>
    </source>
</evidence>
<feature type="binding site" evidence="3">
    <location>
        <position position="61"/>
    </location>
    <ligand>
        <name>substrate</name>
    </ligand>
</feature>
<feature type="active site" description="O-isoaspartyl threonine intermediate" evidence="2">
    <location>
        <position position="19"/>
    </location>
</feature>
<dbReference type="InterPro" id="IPR037152">
    <property type="entry name" value="L-asparaginase_N_sf"/>
</dbReference>
<dbReference type="PANTHER" id="PTHR11707:SF28">
    <property type="entry name" value="60 KDA LYSOPHOSPHOLIPASE"/>
    <property type="match status" value="1"/>
</dbReference>
<dbReference type="RefSeq" id="WP_229729315.1">
    <property type="nucleotide sequence ID" value="NZ_BMCP01000002.1"/>
</dbReference>
<dbReference type="Proteomes" id="UP000602745">
    <property type="component" value="Unassembled WGS sequence"/>
</dbReference>
<reference evidence="5" key="1">
    <citation type="journal article" date="2014" name="Int. J. Syst. Evol. Microbiol.">
        <title>Complete genome sequence of Corynebacterium casei LMG S-19264T (=DSM 44701T), isolated from a smear-ripened cheese.</title>
        <authorList>
            <consortium name="US DOE Joint Genome Institute (JGI-PGF)"/>
            <person name="Walter F."/>
            <person name="Albersmeier A."/>
            <person name="Kalinowski J."/>
            <person name="Ruckert C."/>
        </authorList>
    </citation>
    <scope>NUCLEOTIDE SEQUENCE</scope>
    <source>
        <strain evidence="5">CCM 7684</strain>
    </source>
</reference>
<dbReference type="PIRSF" id="PIRSF001220">
    <property type="entry name" value="L-ASNase_gatD"/>
    <property type="match status" value="1"/>
</dbReference>
<dbReference type="SFLD" id="SFLDS00057">
    <property type="entry name" value="Glutaminase/Asparaginase"/>
    <property type="match status" value="1"/>
</dbReference>
<gene>
    <name evidence="5" type="ORF">GCM10007276_18310</name>
</gene>
<keyword evidence="6" id="KW-1185">Reference proteome</keyword>
<dbReference type="AlphaFoldDB" id="A0A8J2VV66"/>
<evidence type="ECO:0000256" key="3">
    <source>
        <dbReference type="PIRSR" id="PIRSR001220-2"/>
    </source>
</evidence>
<organism evidence="5 6">
    <name type="scientific">Agaricicola taiwanensis</name>
    <dbReference type="NCBI Taxonomy" id="591372"/>
    <lineage>
        <taxon>Bacteria</taxon>
        <taxon>Pseudomonadati</taxon>
        <taxon>Pseudomonadota</taxon>
        <taxon>Alphaproteobacteria</taxon>
        <taxon>Rhodobacterales</taxon>
        <taxon>Paracoccaceae</taxon>
        <taxon>Agaricicola</taxon>
    </lineage>
</organism>
<dbReference type="PANTHER" id="PTHR11707">
    <property type="entry name" value="L-ASPARAGINASE"/>
    <property type="match status" value="1"/>
</dbReference>
<evidence type="ECO:0000313" key="5">
    <source>
        <dbReference type="EMBL" id="GGE41274.1"/>
    </source>
</evidence>
<dbReference type="GO" id="GO:0006528">
    <property type="term" value="P:asparagine metabolic process"/>
    <property type="evidence" value="ECO:0007669"/>
    <property type="project" value="InterPro"/>
</dbReference>
<name>A0A8J2VV66_9RHOB</name>
<feature type="binding site" evidence="3">
    <location>
        <begin position="93"/>
        <end position="94"/>
    </location>
    <ligand>
        <name>substrate</name>
    </ligand>
</feature>
<reference evidence="5" key="2">
    <citation type="submission" date="2020-09" db="EMBL/GenBank/DDBJ databases">
        <authorList>
            <person name="Sun Q."/>
            <person name="Sedlacek I."/>
        </authorList>
    </citation>
    <scope>NUCLEOTIDE SEQUENCE</scope>
    <source>
        <strain evidence="5">CCM 7684</strain>
    </source>
</reference>
<dbReference type="InterPro" id="IPR027474">
    <property type="entry name" value="L-asparaginase_N"/>
</dbReference>
<dbReference type="GO" id="GO:0004067">
    <property type="term" value="F:asparaginase activity"/>
    <property type="evidence" value="ECO:0007669"/>
    <property type="project" value="UniProtKB-UniRule"/>
</dbReference>
<sequence>MVDAEPNKAAIVVMALGGTIAMTDAAAGVSPKLSAAELVAAVPALSGYPNLSARSFRQVPSPHLTFADLEALASAIGDNFREGADGVVITQGTDTIEEAAFALDLLLDANAPVVVTGAMRSPTLAGADGPANLLAAVRTAASAGARGLGVIVTFNDEIHLARHVCKRHTSSTAAFVSPNTGPAGFVAEGRVHIWSRGVGMRPHVEPSPSPREARVALVTLSMDDDGALVALARDAGFDGMVVEASAAGTARHGPPGS</sequence>
<dbReference type="Gene3D" id="3.40.50.1170">
    <property type="entry name" value="L-asparaginase, N-terminal domain"/>
    <property type="match status" value="1"/>
</dbReference>
<dbReference type="SUPFAM" id="SSF53774">
    <property type="entry name" value="Glutaminase/Asparaginase"/>
    <property type="match status" value="1"/>
</dbReference>
<feature type="domain" description="L-asparaginase N-terminal" evidence="4">
    <location>
        <begin position="11"/>
        <end position="193"/>
    </location>
</feature>
<proteinExistence type="inferred from homology"/>
<dbReference type="Pfam" id="PF00710">
    <property type="entry name" value="Asparaginase"/>
    <property type="match status" value="1"/>
</dbReference>
<dbReference type="FunFam" id="3.40.50.1170:FF:000001">
    <property type="entry name" value="L-asparaginase 2"/>
    <property type="match status" value="1"/>
</dbReference>
<protein>
    <recommendedName>
        <fullName evidence="4">L-asparaginase N-terminal domain-containing protein</fullName>
    </recommendedName>
</protein>
<evidence type="ECO:0000259" key="4">
    <source>
        <dbReference type="Pfam" id="PF00710"/>
    </source>
</evidence>
<comment type="similarity">
    <text evidence="1">Belongs to the asparaginase 1 family.</text>
</comment>
<dbReference type="CDD" id="cd08964">
    <property type="entry name" value="L-asparaginase_II"/>
    <property type="match status" value="1"/>
</dbReference>
<dbReference type="EMBL" id="BMCP01000002">
    <property type="protein sequence ID" value="GGE41274.1"/>
    <property type="molecule type" value="Genomic_DNA"/>
</dbReference>
<dbReference type="SMART" id="SM00870">
    <property type="entry name" value="Asparaginase"/>
    <property type="match status" value="1"/>
</dbReference>
<evidence type="ECO:0000256" key="2">
    <source>
        <dbReference type="PIRSR" id="PIRSR001220-1"/>
    </source>
</evidence>